<accession>A0A1I2NV62</accession>
<dbReference type="EMBL" id="FOOX01000002">
    <property type="protein sequence ID" value="SFG06749.1"/>
    <property type="molecule type" value="Genomic_DNA"/>
</dbReference>
<organism evidence="1 2">
    <name type="scientific">Desulfotruncus arcticus DSM 17038</name>
    <dbReference type="NCBI Taxonomy" id="1121424"/>
    <lineage>
        <taxon>Bacteria</taxon>
        <taxon>Bacillati</taxon>
        <taxon>Bacillota</taxon>
        <taxon>Clostridia</taxon>
        <taxon>Eubacteriales</taxon>
        <taxon>Desulfallaceae</taxon>
        <taxon>Desulfotruncus</taxon>
    </lineage>
</organism>
<protein>
    <submittedName>
        <fullName evidence="1">Uncharacterized protein</fullName>
    </submittedName>
</protein>
<proteinExistence type="predicted"/>
<reference evidence="2" key="1">
    <citation type="submission" date="2016-10" db="EMBL/GenBank/DDBJ databases">
        <authorList>
            <person name="Varghese N."/>
            <person name="Submissions S."/>
        </authorList>
    </citation>
    <scope>NUCLEOTIDE SEQUENCE [LARGE SCALE GENOMIC DNA]</scope>
    <source>
        <strain evidence="2">DSM 17038</strain>
    </source>
</reference>
<evidence type="ECO:0000313" key="2">
    <source>
        <dbReference type="Proteomes" id="UP000199337"/>
    </source>
</evidence>
<dbReference type="STRING" id="341036.SAMN05660649_00548"/>
<sequence length="232" mass="26434">MEANYSISMHSFLGTFAYFYRLNYIDENKIIFIMFFIGAQRHTVSVLNHTGSDDMDNHQVHFSITKFKEVSGVMVPLNYNHWKPLILYFAAKCTSFQVNCWISDLEAIDSVKPFANHVNVQDNNNKDLSLPFSEALADLFPGWTINISPPGSSVIVSQTGEITNEFINTLTNNCFDQYGRIKWFSINFCLNGKIIFYAEHNGTEFHALDVTDNDIAFIRSVLPKDVVFSVSV</sequence>
<evidence type="ECO:0000313" key="1">
    <source>
        <dbReference type="EMBL" id="SFG06749.1"/>
    </source>
</evidence>
<gene>
    <name evidence="1" type="ORF">SAMN05660649_00548</name>
</gene>
<keyword evidence="2" id="KW-1185">Reference proteome</keyword>
<dbReference type="Proteomes" id="UP000199337">
    <property type="component" value="Unassembled WGS sequence"/>
</dbReference>
<name>A0A1I2NV62_9FIRM</name>
<dbReference type="AlphaFoldDB" id="A0A1I2NV62"/>